<feature type="region of interest" description="Disordered" evidence="1">
    <location>
        <begin position="1"/>
        <end position="39"/>
    </location>
</feature>
<dbReference type="InParanoid" id="A0A2P5BCR2"/>
<feature type="compositionally biased region" description="Low complexity" evidence="1">
    <location>
        <begin position="17"/>
        <end position="39"/>
    </location>
</feature>
<dbReference type="Proteomes" id="UP000237000">
    <property type="component" value="Unassembled WGS sequence"/>
</dbReference>
<protein>
    <submittedName>
        <fullName evidence="2">Uncharacterized protein</fullName>
    </submittedName>
</protein>
<feature type="region of interest" description="Disordered" evidence="1">
    <location>
        <begin position="235"/>
        <end position="313"/>
    </location>
</feature>
<name>A0A2P5BCR2_TREOI</name>
<comment type="caution">
    <text evidence="2">The sequence shown here is derived from an EMBL/GenBank/DDBJ whole genome shotgun (WGS) entry which is preliminary data.</text>
</comment>
<proteinExistence type="predicted"/>
<dbReference type="EMBL" id="JXTC01000551">
    <property type="protein sequence ID" value="PON46589.1"/>
    <property type="molecule type" value="Genomic_DNA"/>
</dbReference>
<organism evidence="2 3">
    <name type="scientific">Trema orientale</name>
    <name type="common">Charcoal tree</name>
    <name type="synonym">Celtis orientalis</name>
    <dbReference type="NCBI Taxonomy" id="63057"/>
    <lineage>
        <taxon>Eukaryota</taxon>
        <taxon>Viridiplantae</taxon>
        <taxon>Streptophyta</taxon>
        <taxon>Embryophyta</taxon>
        <taxon>Tracheophyta</taxon>
        <taxon>Spermatophyta</taxon>
        <taxon>Magnoliopsida</taxon>
        <taxon>eudicotyledons</taxon>
        <taxon>Gunneridae</taxon>
        <taxon>Pentapetalae</taxon>
        <taxon>rosids</taxon>
        <taxon>fabids</taxon>
        <taxon>Rosales</taxon>
        <taxon>Cannabaceae</taxon>
        <taxon>Trema</taxon>
    </lineage>
</organism>
<keyword evidence="3" id="KW-1185">Reference proteome</keyword>
<evidence type="ECO:0000256" key="1">
    <source>
        <dbReference type="SAM" id="MobiDB-lite"/>
    </source>
</evidence>
<feature type="compositionally biased region" description="Polar residues" evidence="1">
    <location>
        <begin position="235"/>
        <end position="256"/>
    </location>
</feature>
<gene>
    <name evidence="2" type="ORF">TorRG33x02_325590</name>
</gene>
<feature type="region of interest" description="Disordered" evidence="1">
    <location>
        <begin position="133"/>
        <end position="178"/>
    </location>
</feature>
<sequence length="313" mass="32677">MVNMRSGKKSDSPAAAKGKLSSLSTLMKKKSASSSSVAKLQKLGSMAEPLPQPPLASEQNVSVQAESIVGISIAPPSVPIVPIHAAEISNRPSVTSKEGSSILISGSLKKSMQTDVPTSAPLKLKISMEGLDEKVPPATSNVPISSVDDAAKDAMDTSPLPEDDFSPRYTPENTPEKNVADIAQTASTIPSDVPKSVADPEISTSLSAEMCDVPTSPIPLVPVVNIEPNLQKSVDVPNISTQADPPTASVPVSPQQPEADVLTSPQDQTPSVAPEQVTTSKTKKKFVTQKVSSQSSKSTQPKKKATAAEKGKW</sequence>
<dbReference type="OrthoDB" id="10527639at2759"/>
<feature type="compositionally biased region" description="Low complexity" evidence="1">
    <location>
        <begin position="288"/>
        <end position="299"/>
    </location>
</feature>
<dbReference type="AlphaFoldDB" id="A0A2P5BCR2"/>
<reference evidence="3" key="1">
    <citation type="submission" date="2016-06" db="EMBL/GenBank/DDBJ databases">
        <title>Parallel loss of symbiosis genes in relatives of nitrogen-fixing non-legume Parasponia.</title>
        <authorList>
            <person name="Van Velzen R."/>
            <person name="Holmer R."/>
            <person name="Bu F."/>
            <person name="Rutten L."/>
            <person name="Van Zeijl A."/>
            <person name="Liu W."/>
            <person name="Santuari L."/>
            <person name="Cao Q."/>
            <person name="Sharma T."/>
            <person name="Shen D."/>
            <person name="Roswanjaya Y."/>
            <person name="Wardhani T."/>
            <person name="Kalhor M.S."/>
            <person name="Jansen J."/>
            <person name="Van den Hoogen J."/>
            <person name="Gungor B."/>
            <person name="Hartog M."/>
            <person name="Hontelez J."/>
            <person name="Verver J."/>
            <person name="Yang W.-C."/>
            <person name="Schijlen E."/>
            <person name="Repin R."/>
            <person name="Schilthuizen M."/>
            <person name="Schranz E."/>
            <person name="Heidstra R."/>
            <person name="Miyata K."/>
            <person name="Fedorova E."/>
            <person name="Kohlen W."/>
            <person name="Bisseling T."/>
            <person name="Smit S."/>
            <person name="Geurts R."/>
        </authorList>
    </citation>
    <scope>NUCLEOTIDE SEQUENCE [LARGE SCALE GENOMIC DNA]</scope>
    <source>
        <strain evidence="3">cv. RG33-2</strain>
    </source>
</reference>
<feature type="non-terminal residue" evidence="2">
    <location>
        <position position="313"/>
    </location>
</feature>
<evidence type="ECO:0000313" key="2">
    <source>
        <dbReference type="EMBL" id="PON46589.1"/>
    </source>
</evidence>
<accession>A0A2P5BCR2</accession>
<evidence type="ECO:0000313" key="3">
    <source>
        <dbReference type="Proteomes" id="UP000237000"/>
    </source>
</evidence>